<keyword evidence="1" id="KW-0805">Transcription regulation</keyword>
<dbReference type="GO" id="GO:0003677">
    <property type="term" value="F:DNA binding"/>
    <property type="evidence" value="ECO:0007669"/>
    <property type="project" value="UniProtKB-KW"/>
</dbReference>
<dbReference type="CDD" id="cd07377">
    <property type="entry name" value="WHTH_GntR"/>
    <property type="match status" value="1"/>
</dbReference>
<dbReference type="InterPro" id="IPR036388">
    <property type="entry name" value="WH-like_DNA-bd_sf"/>
</dbReference>
<keyword evidence="2" id="KW-0238">DNA-binding</keyword>
<dbReference type="EMBL" id="SAUN01000001">
    <property type="protein sequence ID" value="RVX38889.1"/>
    <property type="molecule type" value="Genomic_DNA"/>
</dbReference>
<dbReference type="InterPro" id="IPR028978">
    <property type="entry name" value="Chorismate_lyase_/UTRA_dom_sf"/>
</dbReference>
<reference evidence="5 6" key="1">
    <citation type="submission" date="2019-01" db="EMBL/GenBank/DDBJ databases">
        <title>Sequencing the genomes of 1000 actinobacteria strains.</title>
        <authorList>
            <person name="Klenk H.-P."/>
        </authorList>
    </citation>
    <scope>NUCLEOTIDE SEQUENCE [LARGE SCALE GENOMIC DNA]</scope>
    <source>
        <strain evidence="5 6">DSM 43925</strain>
    </source>
</reference>
<dbReference type="Proteomes" id="UP000284824">
    <property type="component" value="Unassembled WGS sequence"/>
</dbReference>
<evidence type="ECO:0000259" key="4">
    <source>
        <dbReference type="PROSITE" id="PS50949"/>
    </source>
</evidence>
<keyword evidence="3" id="KW-0804">Transcription</keyword>
<dbReference type="RefSeq" id="WP_127931464.1">
    <property type="nucleotide sequence ID" value="NZ_SAUN01000001.1"/>
</dbReference>
<sequence>MAVHVGVTLDRSSPVPLYHQLAEQLRTAIASGRLQPGDQLENELALAERLNLARPTVRQAIQELVDRGLVLRRRGIGTTVANPKVHRRAELTSLYDDLTRAGGRPATTVLRHELVRDERVAAALDLPADTDLLSIVRLRLSGDRPLAIMRNWLPPPHHGISREDLQESGLYALLRERGVRPVVAAQSIGARPPTTPERRHLLLKPSEPVLTMTRTAFDSGGKAVEHGDHCYRAQDYSIEVLVDQR</sequence>
<dbReference type="InterPro" id="IPR036390">
    <property type="entry name" value="WH_DNA-bd_sf"/>
</dbReference>
<evidence type="ECO:0000256" key="2">
    <source>
        <dbReference type="ARBA" id="ARBA00023125"/>
    </source>
</evidence>
<feature type="domain" description="HTH gntR-type" evidence="4">
    <location>
        <begin position="15"/>
        <end position="83"/>
    </location>
</feature>
<dbReference type="Gene3D" id="3.40.1410.10">
    <property type="entry name" value="Chorismate lyase-like"/>
    <property type="match status" value="1"/>
</dbReference>
<dbReference type="OrthoDB" id="3194402at2"/>
<name>A0A438LZB5_9ACTN</name>
<dbReference type="GO" id="GO:0003700">
    <property type="term" value="F:DNA-binding transcription factor activity"/>
    <property type="evidence" value="ECO:0007669"/>
    <property type="project" value="InterPro"/>
</dbReference>
<dbReference type="PANTHER" id="PTHR44846">
    <property type="entry name" value="MANNOSYL-D-GLYCERATE TRANSPORT/METABOLISM SYSTEM REPRESSOR MNGR-RELATED"/>
    <property type="match status" value="1"/>
</dbReference>
<dbReference type="SUPFAM" id="SSF64288">
    <property type="entry name" value="Chorismate lyase-like"/>
    <property type="match status" value="1"/>
</dbReference>
<dbReference type="AlphaFoldDB" id="A0A438LZB5"/>
<dbReference type="SUPFAM" id="SSF46785">
    <property type="entry name" value="Winged helix' DNA-binding domain"/>
    <property type="match status" value="1"/>
</dbReference>
<evidence type="ECO:0000313" key="6">
    <source>
        <dbReference type="Proteomes" id="UP000284824"/>
    </source>
</evidence>
<dbReference type="PRINTS" id="PR00035">
    <property type="entry name" value="HTHGNTR"/>
</dbReference>
<protein>
    <submittedName>
        <fullName evidence="5">GntR family transcriptional regulator</fullName>
    </submittedName>
</protein>
<dbReference type="PROSITE" id="PS50949">
    <property type="entry name" value="HTH_GNTR"/>
    <property type="match status" value="1"/>
</dbReference>
<dbReference type="GO" id="GO:0045892">
    <property type="term" value="P:negative regulation of DNA-templated transcription"/>
    <property type="evidence" value="ECO:0007669"/>
    <property type="project" value="TreeGrafter"/>
</dbReference>
<dbReference type="Gene3D" id="1.10.10.10">
    <property type="entry name" value="Winged helix-like DNA-binding domain superfamily/Winged helix DNA-binding domain"/>
    <property type="match status" value="1"/>
</dbReference>
<accession>A0A438LZB5</accession>
<proteinExistence type="predicted"/>
<evidence type="ECO:0000313" key="5">
    <source>
        <dbReference type="EMBL" id="RVX38889.1"/>
    </source>
</evidence>
<dbReference type="SMART" id="SM00345">
    <property type="entry name" value="HTH_GNTR"/>
    <property type="match status" value="1"/>
</dbReference>
<dbReference type="InterPro" id="IPR000524">
    <property type="entry name" value="Tscrpt_reg_HTH_GntR"/>
</dbReference>
<dbReference type="Pfam" id="PF00392">
    <property type="entry name" value="GntR"/>
    <property type="match status" value="1"/>
</dbReference>
<dbReference type="InterPro" id="IPR050679">
    <property type="entry name" value="Bact_HTH_transcr_reg"/>
</dbReference>
<dbReference type="Pfam" id="PF07702">
    <property type="entry name" value="UTRA"/>
    <property type="match status" value="1"/>
</dbReference>
<organism evidence="5 6">
    <name type="scientific">Nonomuraea polychroma</name>
    <dbReference type="NCBI Taxonomy" id="46176"/>
    <lineage>
        <taxon>Bacteria</taxon>
        <taxon>Bacillati</taxon>
        <taxon>Actinomycetota</taxon>
        <taxon>Actinomycetes</taxon>
        <taxon>Streptosporangiales</taxon>
        <taxon>Streptosporangiaceae</taxon>
        <taxon>Nonomuraea</taxon>
    </lineage>
</organism>
<dbReference type="PANTHER" id="PTHR44846:SF17">
    <property type="entry name" value="GNTR-FAMILY TRANSCRIPTIONAL REGULATOR"/>
    <property type="match status" value="1"/>
</dbReference>
<keyword evidence="6" id="KW-1185">Reference proteome</keyword>
<dbReference type="InterPro" id="IPR011663">
    <property type="entry name" value="UTRA"/>
</dbReference>
<evidence type="ECO:0000256" key="3">
    <source>
        <dbReference type="ARBA" id="ARBA00023163"/>
    </source>
</evidence>
<comment type="caution">
    <text evidence="5">The sequence shown here is derived from an EMBL/GenBank/DDBJ whole genome shotgun (WGS) entry which is preliminary data.</text>
</comment>
<dbReference type="SMART" id="SM00866">
    <property type="entry name" value="UTRA"/>
    <property type="match status" value="1"/>
</dbReference>
<evidence type="ECO:0000256" key="1">
    <source>
        <dbReference type="ARBA" id="ARBA00023015"/>
    </source>
</evidence>
<gene>
    <name evidence="5" type="ORF">EDD27_1217</name>
</gene>